<keyword evidence="2" id="KW-1185">Reference proteome</keyword>
<evidence type="ECO:0000313" key="1">
    <source>
        <dbReference type="EMBL" id="KFI84261.1"/>
    </source>
</evidence>
<evidence type="ECO:0000313" key="2">
    <source>
        <dbReference type="Proteomes" id="UP000029050"/>
    </source>
</evidence>
<proteinExistence type="predicted"/>
<dbReference type="eggNOG" id="COG0438">
    <property type="taxonomic scope" value="Bacteria"/>
</dbReference>
<dbReference type="GO" id="GO:0016757">
    <property type="term" value="F:glycosyltransferase activity"/>
    <property type="evidence" value="ECO:0007669"/>
    <property type="project" value="TreeGrafter"/>
</dbReference>
<dbReference type="PANTHER" id="PTHR12526:SF636">
    <property type="entry name" value="BLL3647 PROTEIN"/>
    <property type="match status" value="1"/>
</dbReference>
<sequence length="363" mass="40043">MTHILAFGTYNSRKHPRVGILIDGLRRNGCEVTEINRPLNISTAGRVEVLKHPWKLFGFARTLLSLWRQLSKDARIWVRENGRPDAVLIGYMGHFDVLLAHHIFHSTPLILDHLIFAGDTAKDRGADGVKVRLLNKLDRMAIDAATLVLVDTEEHQAMLQHDDQSLVVPVGATDEWFQAQHSNTGEQEGVIFFGLYTPLQGTTVIAEALVLLAKEGIRPRITMIGTGQDYPKVRSRLEQLDNVKFIEWVEPEELPGMVASHAISLGIFSTTPKGLRVVPNKVYQSMAAGCAVVTSDTPPQRRAVSDGVTLVPPGDARSLADTLKNLITDRSALLEAEQKSSGSAVRFTASEVSRPLASWLQQL</sequence>
<accession>A0A087CLW1</accession>
<dbReference type="AlphaFoldDB" id="A0A087CLW1"/>
<gene>
    <name evidence="1" type="ORF">BPSY_0139</name>
</gene>
<protein>
    <submittedName>
        <fullName evidence="1">Group 1 glycosyl transferase</fullName>
    </submittedName>
</protein>
<dbReference type="SUPFAM" id="SSF53756">
    <property type="entry name" value="UDP-Glycosyltransferase/glycogen phosphorylase"/>
    <property type="match status" value="1"/>
</dbReference>
<dbReference type="Proteomes" id="UP000029050">
    <property type="component" value="Unassembled WGS sequence"/>
</dbReference>
<name>A0A087CLW1_9BIFI</name>
<comment type="caution">
    <text evidence="1">The sequence shown here is derived from an EMBL/GenBank/DDBJ whole genome shotgun (WGS) entry which is preliminary data.</text>
</comment>
<dbReference type="RefSeq" id="WP_033496023.1">
    <property type="nucleotide sequence ID" value="NZ_JGZI01000002.1"/>
</dbReference>
<dbReference type="OrthoDB" id="9790710at2"/>
<dbReference type="EMBL" id="JGZI01000002">
    <property type="protein sequence ID" value="KFI84261.1"/>
    <property type="molecule type" value="Genomic_DNA"/>
</dbReference>
<dbReference type="STRING" id="218140.BPSY_0139"/>
<reference evidence="1 2" key="1">
    <citation type="submission" date="2014-03" db="EMBL/GenBank/DDBJ databases">
        <title>Genomics of Bifidobacteria.</title>
        <authorList>
            <person name="Ventura M."/>
            <person name="Milani C."/>
            <person name="Lugli G.A."/>
        </authorList>
    </citation>
    <scope>NUCLEOTIDE SEQUENCE [LARGE SCALE GENOMIC DNA]</scope>
    <source>
        <strain evidence="1 2">LMG 21775</strain>
    </source>
</reference>
<dbReference type="PANTHER" id="PTHR12526">
    <property type="entry name" value="GLYCOSYLTRANSFERASE"/>
    <property type="match status" value="1"/>
</dbReference>
<dbReference type="Pfam" id="PF13692">
    <property type="entry name" value="Glyco_trans_1_4"/>
    <property type="match status" value="1"/>
</dbReference>
<organism evidence="1 2">
    <name type="scientific">Bifidobacterium psychraerophilum</name>
    <dbReference type="NCBI Taxonomy" id="218140"/>
    <lineage>
        <taxon>Bacteria</taxon>
        <taxon>Bacillati</taxon>
        <taxon>Actinomycetota</taxon>
        <taxon>Actinomycetes</taxon>
        <taxon>Bifidobacteriales</taxon>
        <taxon>Bifidobacteriaceae</taxon>
        <taxon>Bifidobacterium</taxon>
    </lineage>
</organism>
<dbReference type="Gene3D" id="3.40.50.2000">
    <property type="entry name" value="Glycogen Phosphorylase B"/>
    <property type="match status" value="2"/>
</dbReference>
<dbReference type="GeneID" id="98299382"/>
<keyword evidence="1" id="KW-0808">Transferase</keyword>